<evidence type="ECO:0000313" key="2">
    <source>
        <dbReference type="EMBL" id="XAD55556.1"/>
    </source>
</evidence>
<proteinExistence type="predicted"/>
<keyword evidence="2" id="KW-0456">Lyase</keyword>
<name>A0ABZ3CWG1_9GAMM</name>
<dbReference type="Gene3D" id="3.40.50.11310">
    <property type="entry name" value="Bacterial phosphonate metabolism protein PhnH"/>
    <property type="match status" value="1"/>
</dbReference>
<dbReference type="Pfam" id="PF05845">
    <property type="entry name" value="PhnH"/>
    <property type="match status" value="1"/>
</dbReference>
<keyword evidence="3" id="KW-1185">Reference proteome</keyword>
<gene>
    <name evidence="2" type="primary">phnH</name>
    <name evidence="2" type="ORF">AAGT95_06165</name>
</gene>
<accession>A0ABZ3CWG1</accession>
<dbReference type="SUPFAM" id="SSF159709">
    <property type="entry name" value="PhnH-like"/>
    <property type="match status" value="1"/>
</dbReference>
<feature type="compositionally biased region" description="Polar residues" evidence="1">
    <location>
        <begin position="1"/>
        <end position="11"/>
    </location>
</feature>
<sequence>MTQRDITPQSESGKREAVSAAWPGLDDPAHDSQRLFRQILGAMSEPGTLETLVVPTPPQAPPSDALGAALWGVVLTLCDLETRVWIAADLDSPALRQALAFHTGARITDDPASADFALLTHDAFDPEMPFALGSDTYPDRGTTLLVAVERLENDSNEARGDTNGWRLSGPGIADSRLLDIGDSPGCRRLMSRLGANRTSFPQGLDMIFGCGARLAAVPRSTRVTRADAKEVN</sequence>
<dbReference type="EMBL" id="CP151919">
    <property type="protein sequence ID" value="XAD55556.1"/>
    <property type="molecule type" value="Genomic_DNA"/>
</dbReference>
<reference evidence="2 3" key="1">
    <citation type="submission" date="2024-04" db="EMBL/GenBank/DDBJ databases">
        <title>Salinicola lusitanus LLJ914,a marine bacterium isolated from the Okinawa Trough.</title>
        <authorList>
            <person name="Li J."/>
        </authorList>
    </citation>
    <scope>NUCLEOTIDE SEQUENCE [LARGE SCALE GENOMIC DNA]</scope>
    <source>
        <strain evidence="2 3">LLJ914</strain>
    </source>
</reference>
<dbReference type="InterPro" id="IPR008772">
    <property type="entry name" value="Phosphonate_metab_PhnH"/>
</dbReference>
<dbReference type="GO" id="GO:0016829">
    <property type="term" value="F:lyase activity"/>
    <property type="evidence" value="ECO:0007669"/>
    <property type="project" value="UniProtKB-KW"/>
</dbReference>
<dbReference type="PIRSF" id="PIRSF020680">
    <property type="entry name" value="PhnH"/>
    <property type="match status" value="1"/>
</dbReference>
<feature type="region of interest" description="Disordered" evidence="1">
    <location>
        <begin position="1"/>
        <end position="26"/>
    </location>
</feature>
<organism evidence="2 3">
    <name type="scientific">Salinicola lusitanus</name>
    <dbReference type="NCBI Taxonomy" id="1949085"/>
    <lineage>
        <taxon>Bacteria</taxon>
        <taxon>Pseudomonadati</taxon>
        <taxon>Pseudomonadota</taxon>
        <taxon>Gammaproteobacteria</taxon>
        <taxon>Oceanospirillales</taxon>
        <taxon>Halomonadaceae</taxon>
        <taxon>Salinicola</taxon>
    </lineage>
</organism>
<evidence type="ECO:0000256" key="1">
    <source>
        <dbReference type="SAM" id="MobiDB-lite"/>
    </source>
</evidence>
<dbReference type="Proteomes" id="UP001453229">
    <property type="component" value="Chromosome"/>
</dbReference>
<protein>
    <submittedName>
        <fullName evidence="2">Phosphonate C-P lyase system protein PhnH</fullName>
    </submittedName>
</protein>
<dbReference type="RefSeq" id="WP_342595891.1">
    <property type="nucleotide sequence ID" value="NZ_CP151919.1"/>
</dbReference>
<dbReference type="InterPro" id="IPR038058">
    <property type="entry name" value="PhnH-like_sp"/>
</dbReference>
<dbReference type="NCBIfam" id="TIGR03292">
    <property type="entry name" value="PhnH_redo"/>
    <property type="match status" value="1"/>
</dbReference>
<evidence type="ECO:0000313" key="3">
    <source>
        <dbReference type="Proteomes" id="UP001453229"/>
    </source>
</evidence>